<comment type="subunit">
    <text evidence="2">Interacts with the 40S ribosomal subunit.</text>
</comment>
<dbReference type="InterPro" id="IPR001950">
    <property type="entry name" value="SUI1"/>
</dbReference>
<dbReference type="EMBL" id="HG793125">
    <property type="protein sequence ID" value="CDK24376.1"/>
    <property type="molecule type" value="Genomic_DNA"/>
</dbReference>
<dbReference type="GO" id="GO:0000184">
    <property type="term" value="P:nuclear-transcribed mRNA catabolic process, nonsense-mediated decay"/>
    <property type="evidence" value="ECO:0007669"/>
    <property type="project" value="EnsemblFungi"/>
</dbReference>
<evidence type="ECO:0000256" key="2">
    <source>
        <dbReference type="ARBA" id="ARBA00011742"/>
    </source>
</evidence>
<sequence>MSELQAVEVKYCEVCTFPLEYCEFGASLPRCKDWLKEHDEDLYNEIYNSETKIVSANEAKISKDLAKLQLKEAKKHERELEIKKTSKITLKIFERTKRKRGVAIQGLEVFGADIDIKKMAKQFASKFATGASVVKDEIVVQGDVADEIEQHLLKLLKEKGLDEVSVEQVDEKRKKPADPKPDGKADK</sequence>
<evidence type="ECO:0000259" key="5">
    <source>
        <dbReference type="PROSITE" id="PS50296"/>
    </source>
</evidence>
<dbReference type="PANTHER" id="PTHR12789:SF0">
    <property type="entry name" value="DENSITY-REGULATED PROTEIN"/>
    <property type="match status" value="1"/>
</dbReference>
<comment type="similarity">
    <text evidence="1">Belongs to the DENR family.</text>
</comment>
<dbReference type="HOGENOM" id="CLU_073511_0_1_1"/>
<dbReference type="CDD" id="cd11607">
    <property type="entry name" value="DENR_C"/>
    <property type="match status" value="1"/>
</dbReference>
<dbReference type="Proteomes" id="UP000019384">
    <property type="component" value="Unassembled WGS sequence"/>
</dbReference>
<dbReference type="RefSeq" id="XP_022456393.1">
    <property type="nucleotide sequence ID" value="XM_022604868.1"/>
</dbReference>
<dbReference type="Gene3D" id="3.30.780.10">
    <property type="entry name" value="SUI1-like domain"/>
    <property type="match status" value="1"/>
</dbReference>
<feature type="compositionally biased region" description="Basic and acidic residues" evidence="4">
    <location>
        <begin position="169"/>
        <end position="187"/>
    </location>
</feature>
<proteinExistence type="inferred from homology"/>
<dbReference type="STRING" id="1382522.W6MFK0"/>
<dbReference type="GO" id="GO:0003729">
    <property type="term" value="F:mRNA binding"/>
    <property type="evidence" value="ECO:0007669"/>
    <property type="project" value="TreeGrafter"/>
</dbReference>
<dbReference type="InterPro" id="IPR046447">
    <property type="entry name" value="DENR_C"/>
</dbReference>
<dbReference type="SUPFAM" id="SSF55159">
    <property type="entry name" value="eIF1-like"/>
    <property type="match status" value="1"/>
</dbReference>
<dbReference type="InterPro" id="IPR036877">
    <property type="entry name" value="SUI1_dom_sf"/>
</dbReference>
<dbReference type="InterPro" id="IPR048517">
    <property type="entry name" value="DENR_N"/>
</dbReference>
<gene>
    <name evidence="6" type="ORF">KUCA_T00000337001</name>
</gene>
<evidence type="ECO:0000256" key="4">
    <source>
        <dbReference type="SAM" id="MobiDB-lite"/>
    </source>
</evidence>
<dbReference type="GO" id="GO:0032790">
    <property type="term" value="P:ribosome disassembly"/>
    <property type="evidence" value="ECO:0007669"/>
    <property type="project" value="EnsemblFungi"/>
</dbReference>
<dbReference type="GO" id="GO:0002188">
    <property type="term" value="P:translation reinitiation"/>
    <property type="evidence" value="ECO:0007669"/>
    <property type="project" value="TreeGrafter"/>
</dbReference>
<evidence type="ECO:0000313" key="7">
    <source>
        <dbReference type="Proteomes" id="UP000019384"/>
    </source>
</evidence>
<dbReference type="PANTHER" id="PTHR12789">
    <property type="entry name" value="DENSITY-REGULATED PROTEIN HOMOLOG"/>
    <property type="match status" value="1"/>
</dbReference>
<evidence type="ECO:0000256" key="3">
    <source>
        <dbReference type="ARBA" id="ARBA00020058"/>
    </source>
</evidence>
<protein>
    <recommendedName>
        <fullName evidence="3">Translation machinery-associated protein 22</fullName>
    </recommendedName>
</protein>
<dbReference type="PROSITE" id="PS50296">
    <property type="entry name" value="SUI1"/>
    <property type="match status" value="1"/>
</dbReference>
<dbReference type="Pfam" id="PF01253">
    <property type="entry name" value="SUI1"/>
    <property type="match status" value="1"/>
</dbReference>
<dbReference type="GeneID" id="34517781"/>
<dbReference type="OrthoDB" id="277199at2759"/>
<dbReference type="GO" id="GO:0001731">
    <property type="term" value="P:formation of translation preinitiation complex"/>
    <property type="evidence" value="ECO:0007669"/>
    <property type="project" value="TreeGrafter"/>
</dbReference>
<dbReference type="InterPro" id="IPR050318">
    <property type="entry name" value="DENR/SUI1_TIF"/>
</dbReference>
<evidence type="ECO:0000313" key="6">
    <source>
        <dbReference type="EMBL" id="CDK24376.1"/>
    </source>
</evidence>
<dbReference type="GO" id="GO:0003743">
    <property type="term" value="F:translation initiation factor activity"/>
    <property type="evidence" value="ECO:0007669"/>
    <property type="project" value="InterPro"/>
</dbReference>
<feature type="region of interest" description="Disordered" evidence="4">
    <location>
        <begin position="166"/>
        <end position="187"/>
    </location>
</feature>
<accession>W6MFK0</accession>
<organism evidence="6 7">
    <name type="scientific">Kuraishia capsulata CBS 1993</name>
    <dbReference type="NCBI Taxonomy" id="1382522"/>
    <lineage>
        <taxon>Eukaryota</taxon>
        <taxon>Fungi</taxon>
        <taxon>Dikarya</taxon>
        <taxon>Ascomycota</taxon>
        <taxon>Saccharomycotina</taxon>
        <taxon>Pichiomycetes</taxon>
        <taxon>Pichiales</taxon>
        <taxon>Pichiaceae</taxon>
        <taxon>Kuraishia</taxon>
    </lineage>
</organism>
<dbReference type="AlphaFoldDB" id="W6MFK0"/>
<reference evidence="6" key="2">
    <citation type="submission" date="2014-02" db="EMBL/GenBank/DDBJ databases">
        <title>Complete DNA sequence of /Kuraishia capsulata/ illustrates novel genomic features among budding yeasts (/Saccharomycotina/).</title>
        <authorList>
            <person name="Morales L."/>
            <person name="Noel B."/>
            <person name="Porcel B."/>
            <person name="Marcet-Houben M."/>
            <person name="Hullo M-F."/>
            <person name="Sacerdot C."/>
            <person name="Tekaia F."/>
            <person name="Leh-Louis V."/>
            <person name="Despons L."/>
            <person name="Khanna V."/>
            <person name="Aury J-M."/>
            <person name="Barbe V."/>
            <person name="Couloux A."/>
            <person name="Labadie K."/>
            <person name="Pelletier E."/>
            <person name="Souciet J-L."/>
            <person name="Boekhout T."/>
            <person name="Gabaldon T."/>
            <person name="Wincker P."/>
            <person name="Dujon B."/>
        </authorList>
    </citation>
    <scope>NUCLEOTIDE SEQUENCE</scope>
    <source>
        <strain evidence="6">CBS 1993</strain>
    </source>
</reference>
<evidence type="ECO:0000256" key="1">
    <source>
        <dbReference type="ARBA" id="ARBA00007514"/>
    </source>
</evidence>
<reference evidence="6" key="1">
    <citation type="submission" date="2013-12" db="EMBL/GenBank/DDBJ databases">
        <authorList>
            <person name="Genoscope - CEA"/>
        </authorList>
    </citation>
    <scope>NUCLEOTIDE SEQUENCE</scope>
    <source>
        <strain evidence="6">CBS 1993</strain>
    </source>
</reference>
<keyword evidence="7" id="KW-1185">Reference proteome</keyword>
<feature type="domain" description="SUI1" evidence="5">
    <location>
        <begin position="88"/>
        <end position="156"/>
    </location>
</feature>
<name>W6MFK0_9ASCO</name>
<dbReference type="Pfam" id="PF21023">
    <property type="entry name" value="DENR_N"/>
    <property type="match status" value="1"/>
</dbReference>